<evidence type="ECO:0000259" key="3">
    <source>
        <dbReference type="Pfam" id="PF19278"/>
    </source>
</evidence>
<dbReference type="Pfam" id="PF05378">
    <property type="entry name" value="Hydant_A_N"/>
    <property type="match status" value="1"/>
</dbReference>
<feature type="domain" description="Hydantoinase A/oxoprolinase" evidence="1">
    <location>
        <begin position="205"/>
        <end position="491"/>
    </location>
</feature>
<dbReference type="InterPro" id="IPR002821">
    <property type="entry name" value="Hydantoinase_A"/>
</dbReference>
<dbReference type="InterPro" id="IPR008040">
    <property type="entry name" value="Hydant_A_N"/>
</dbReference>
<comment type="caution">
    <text evidence="4">The sequence shown here is derived from an EMBL/GenBank/DDBJ whole genome shotgun (WGS) entry which is preliminary data.</text>
</comment>
<dbReference type="InterPro" id="IPR049517">
    <property type="entry name" value="ACX-like_C"/>
</dbReference>
<dbReference type="PANTHER" id="PTHR11365:SF23">
    <property type="entry name" value="HYPOTHETICAL 5-OXOPROLINASE (EUROFUNG)-RELATED"/>
    <property type="match status" value="1"/>
</dbReference>
<dbReference type="Pfam" id="PF19278">
    <property type="entry name" value="Hydant_A_C"/>
    <property type="match status" value="1"/>
</dbReference>
<dbReference type="AlphaFoldDB" id="A0A934N7R9"/>
<dbReference type="GO" id="GO:0005829">
    <property type="term" value="C:cytosol"/>
    <property type="evidence" value="ECO:0007669"/>
    <property type="project" value="TreeGrafter"/>
</dbReference>
<sequence length="681" mass="72727">MISIAIDIGGTFTDVVAADMETGAYYTVKVATTPHKLVEGVLAGVAGALSTVGATAGDVGRFVHGTTIGTNAVLERRGATTAILTTEGFEDVLEIGRLKRTRMYDLFTDAETPVFLAPKRRRRGVRERMSSTGEVITALDEGQASTVVRELREKQQAQAFAVCFLHSFRNPSHERRMREIIRSLDASVAVSISAEVDPMFREYERTVVTAFDAYLRPVIEHYVSELKGELRKAGILCSVQIMQSRGGIASAEQVEMRPVSVLLSGPAGGVVGGRFAGKRSGFDNLITLDVGGTSADVSLIESGKPLLSTEGMIDTYPLRTPMVDVTTIGAGGGSIAWVDPAGGFRVGPHSAGADPGPACYGRGGEDATVTDASVVLGYLNPDYFAGGSLQLDADASHRAVARFGERIGLSPMQAAAGIHRVINSKMADAIRLVSIRRGYDPRQFALILLGGAGPLHGGRLAAELSIPDIVLPPVPGVLSALGLLVASVEHDDVETVTMAVDSAEPEYLEEVFTRLEQRVERKMQAEGVPAGAATTVRSADMKYVGQSYTLNVVMEASVDSRALQDSAAQFHAIHQRIYGHSNRRAQVEFVSMRLVQVWPLPRPEFQAAIDGQSRGPGSSSRKAYFDELGDYVDTPVYQRGEIGQRKIVGPAIVEQADTTLVLYPGQTARGTAAGNILISVR</sequence>
<dbReference type="SUPFAM" id="SSF53067">
    <property type="entry name" value="Actin-like ATPase domain"/>
    <property type="match status" value="1"/>
</dbReference>
<dbReference type="Proteomes" id="UP000612893">
    <property type="component" value="Unassembled WGS sequence"/>
</dbReference>
<feature type="domain" description="Acetophenone carboxylase-like C-terminal" evidence="3">
    <location>
        <begin position="505"/>
        <end position="668"/>
    </location>
</feature>
<organism evidence="4 5">
    <name type="scientific">Candidatus Nephthysia bennettiae</name>
    <dbReference type="NCBI Taxonomy" id="3127016"/>
    <lineage>
        <taxon>Bacteria</taxon>
        <taxon>Bacillati</taxon>
        <taxon>Candidatus Dormiibacterota</taxon>
        <taxon>Candidatus Dormibacteria</taxon>
        <taxon>Candidatus Dormibacterales</taxon>
        <taxon>Candidatus Dormibacteraceae</taxon>
        <taxon>Candidatus Nephthysia</taxon>
    </lineage>
</organism>
<proteinExistence type="predicted"/>
<evidence type="ECO:0000313" key="4">
    <source>
        <dbReference type="EMBL" id="MBJ7596809.1"/>
    </source>
</evidence>
<evidence type="ECO:0000259" key="1">
    <source>
        <dbReference type="Pfam" id="PF01968"/>
    </source>
</evidence>
<gene>
    <name evidence="4" type="ORF">JF922_01800</name>
</gene>
<dbReference type="GO" id="GO:0017168">
    <property type="term" value="F:5-oxoprolinase (ATP-hydrolyzing) activity"/>
    <property type="evidence" value="ECO:0007669"/>
    <property type="project" value="TreeGrafter"/>
</dbReference>
<dbReference type="InterPro" id="IPR043129">
    <property type="entry name" value="ATPase_NBD"/>
</dbReference>
<feature type="domain" description="Hydantoinase/oxoprolinase N-terminal" evidence="2">
    <location>
        <begin position="4"/>
        <end position="183"/>
    </location>
</feature>
<reference evidence="4" key="1">
    <citation type="submission" date="2020-10" db="EMBL/GenBank/DDBJ databases">
        <title>Ca. Dormibacterota MAGs.</title>
        <authorList>
            <person name="Montgomery K."/>
        </authorList>
    </citation>
    <scope>NUCLEOTIDE SEQUENCE [LARGE SCALE GENOMIC DNA]</scope>
    <source>
        <strain evidence="4">SC8812_S17_10</strain>
    </source>
</reference>
<evidence type="ECO:0000313" key="5">
    <source>
        <dbReference type="Proteomes" id="UP000612893"/>
    </source>
</evidence>
<dbReference type="RefSeq" id="WP_338198642.1">
    <property type="nucleotide sequence ID" value="NZ_JAEKNR010000024.1"/>
</dbReference>
<dbReference type="GO" id="GO:0006749">
    <property type="term" value="P:glutathione metabolic process"/>
    <property type="evidence" value="ECO:0007669"/>
    <property type="project" value="TreeGrafter"/>
</dbReference>
<accession>A0A934N7R9</accession>
<evidence type="ECO:0000259" key="2">
    <source>
        <dbReference type="Pfam" id="PF05378"/>
    </source>
</evidence>
<dbReference type="Pfam" id="PF01968">
    <property type="entry name" value="Hydantoinase_A"/>
    <property type="match status" value="1"/>
</dbReference>
<dbReference type="EMBL" id="JAEKNR010000024">
    <property type="protein sequence ID" value="MBJ7596809.1"/>
    <property type="molecule type" value="Genomic_DNA"/>
</dbReference>
<protein>
    <submittedName>
        <fullName evidence="4">Hydantoinase/oxoprolinase family protein</fullName>
    </submittedName>
</protein>
<name>A0A934N7R9_9BACT</name>
<dbReference type="PANTHER" id="PTHR11365">
    <property type="entry name" value="5-OXOPROLINASE RELATED"/>
    <property type="match status" value="1"/>
</dbReference>
<keyword evidence="5" id="KW-1185">Reference proteome</keyword>
<dbReference type="InterPro" id="IPR045079">
    <property type="entry name" value="Oxoprolinase-like"/>
</dbReference>